<evidence type="ECO:0000313" key="3">
    <source>
        <dbReference type="Proteomes" id="UP001240236"/>
    </source>
</evidence>
<evidence type="ECO:0000313" key="2">
    <source>
        <dbReference type="EMBL" id="MDQ0369632.1"/>
    </source>
</evidence>
<keyword evidence="1" id="KW-1133">Transmembrane helix</keyword>
<feature type="transmembrane region" description="Helical" evidence="1">
    <location>
        <begin position="79"/>
        <end position="104"/>
    </location>
</feature>
<organism evidence="2 3">
    <name type="scientific">Catenuloplanes indicus</name>
    <dbReference type="NCBI Taxonomy" id="137267"/>
    <lineage>
        <taxon>Bacteria</taxon>
        <taxon>Bacillati</taxon>
        <taxon>Actinomycetota</taxon>
        <taxon>Actinomycetes</taxon>
        <taxon>Micromonosporales</taxon>
        <taxon>Micromonosporaceae</taxon>
        <taxon>Catenuloplanes</taxon>
    </lineage>
</organism>
<dbReference type="AlphaFoldDB" id="A0AAE4B0J3"/>
<accession>A0AAE4B0J3</accession>
<dbReference type="RefSeq" id="WP_307244994.1">
    <property type="nucleotide sequence ID" value="NZ_JAUSUZ010000001.1"/>
</dbReference>
<keyword evidence="1" id="KW-0472">Membrane</keyword>
<keyword evidence="1" id="KW-0812">Transmembrane</keyword>
<gene>
    <name evidence="2" type="ORF">J2S42_006301</name>
</gene>
<keyword evidence="3" id="KW-1185">Reference proteome</keyword>
<name>A0AAE4B0J3_9ACTN</name>
<reference evidence="2 3" key="1">
    <citation type="submission" date="2023-07" db="EMBL/GenBank/DDBJ databases">
        <title>Sequencing the genomes of 1000 actinobacteria strains.</title>
        <authorList>
            <person name="Klenk H.-P."/>
        </authorList>
    </citation>
    <scope>NUCLEOTIDE SEQUENCE [LARGE SCALE GENOMIC DNA]</scope>
    <source>
        <strain evidence="2 3">DSM 44709</strain>
    </source>
</reference>
<feature type="transmembrane region" description="Helical" evidence="1">
    <location>
        <begin position="39"/>
        <end position="59"/>
    </location>
</feature>
<protein>
    <recommendedName>
        <fullName evidence="4">PH domain-containing protein</fullName>
    </recommendedName>
</protein>
<evidence type="ECO:0000256" key="1">
    <source>
        <dbReference type="SAM" id="Phobius"/>
    </source>
</evidence>
<evidence type="ECO:0008006" key="4">
    <source>
        <dbReference type="Google" id="ProtNLM"/>
    </source>
</evidence>
<comment type="caution">
    <text evidence="2">The sequence shown here is derived from an EMBL/GenBank/DDBJ whole genome shotgun (WGS) entry which is preliminary data.</text>
</comment>
<sequence>MSERQVRILAVLAALVAAALRLAATPIMPTVARSAMDWVLFAAPLLVSFLAPIACYLFVAGRLRRRPATLRAGDQPGTLLAPARLLTPGLQLILGAWLAVHTILIDDRYFFQPLLAAAVLALGVAIFVRPRPRLILDASGVTIRPWYLQRPVRMLWGDLNPAAPVRTANGTFIDTGTVVRVSLSPTGARPVPVPVEHLDVEPAYLARVMSELATAPDRQAFIDNNLSAV</sequence>
<proteinExistence type="predicted"/>
<dbReference type="EMBL" id="JAUSUZ010000001">
    <property type="protein sequence ID" value="MDQ0369632.1"/>
    <property type="molecule type" value="Genomic_DNA"/>
</dbReference>
<dbReference type="Proteomes" id="UP001240236">
    <property type="component" value="Unassembled WGS sequence"/>
</dbReference>
<feature type="transmembrane region" description="Helical" evidence="1">
    <location>
        <begin position="110"/>
        <end position="128"/>
    </location>
</feature>